<name>A0A0V0GT10_SOLCH</name>
<protein>
    <submittedName>
        <fullName evidence="1">Putative ovule protein</fullName>
    </submittedName>
</protein>
<reference evidence="1" key="1">
    <citation type="submission" date="2015-12" db="EMBL/GenBank/DDBJ databases">
        <title>Gene expression during late stages of embryo sac development: a critical building block for successful pollen-pistil interactions.</title>
        <authorList>
            <person name="Liu Y."/>
            <person name="Joly V."/>
            <person name="Sabar M."/>
            <person name="Matton D.P."/>
        </authorList>
    </citation>
    <scope>NUCLEOTIDE SEQUENCE</scope>
</reference>
<dbReference type="AlphaFoldDB" id="A0A0V0GT10"/>
<accession>A0A0V0GT10</accession>
<dbReference type="EMBL" id="GEDG01033272">
    <property type="protein sequence ID" value="JAP10347.1"/>
    <property type="molecule type" value="Transcribed_RNA"/>
</dbReference>
<sequence length="71" mass="8788">TFYQVIHKKEQFFSYSKLQFFCVFSSSFPPFPIFKSVIQPKKCVWWWCWWWRCGGLAVRKLKMHDKSLLFK</sequence>
<evidence type="ECO:0000313" key="1">
    <source>
        <dbReference type="EMBL" id="JAP10347.1"/>
    </source>
</evidence>
<organism evidence="1">
    <name type="scientific">Solanum chacoense</name>
    <name type="common">Chaco potato</name>
    <dbReference type="NCBI Taxonomy" id="4108"/>
    <lineage>
        <taxon>Eukaryota</taxon>
        <taxon>Viridiplantae</taxon>
        <taxon>Streptophyta</taxon>
        <taxon>Embryophyta</taxon>
        <taxon>Tracheophyta</taxon>
        <taxon>Spermatophyta</taxon>
        <taxon>Magnoliopsida</taxon>
        <taxon>eudicotyledons</taxon>
        <taxon>Gunneridae</taxon>
        <taxon>Pentapetalae</taxon>
        <taxon>asterids</taxon>
        <taxon>lamiids</taxon>
        <taxon>Solanales</taxon>
        <taxon>Solanaceae</taxon>
        <taxon>Solanoideae</taxon>
        <taxon>Solaneae</taxon>
        <taxon>Solanum</taxon>
    </lineage>
</organism>
<proteinExistence type="predicted"/>
<feature type="non-terminal residue" evidence="1">
    <location>
        <position position="1"/>
    </location>
</feature>